<dbReference type="Pfam" id="PF00225">
    <property type="entry name" value="Kinesin"/>
    <property type="match status" value="1"/>
</dbReference>
<dbReference type="GO" id="GO:0007018">
    <property type="term" value="P:microtubule-based movement"/>
    <property type="evidence" value="ECO:0007669"/>
    <property type="project" value="InterPro"/>
</dbReference>
<accession>A0A0V0GSX9</accession>
<reference evidence="4" key="1">
    <citation type="submission" date="2015-12" db="EMBL/GenBank/DDBJ databases">
        <title>Gene expression during late stages of embryo sac development: a critical building block for successful pollen-pistil interactions.</title>
        <authorList>
            <person name="Liu Y."/>
            <person name="Joly V."/>
            <person name="Sabar M."/>
            <person name="Matton D.P."/>
        </authorList>
    </citation>
    <scope>NUCLEOTIDE SEQUENCE</scope>
</reference>
<dbReference type="PANTHER" id="PTHR47968">
    <property type="entry name" value="CENTROMERE PROTEIN E"/>
    <property type="match status" value="1"/>
</dbReference>
<organism evidence="4">
    <name type="scientific">Solanum chacoense</name>
    <name type="common">Chaco potato</name>
    <dbReference type="NCBI Taxonomy" id="4108"/>
    <lineage>
        <taxon>Eukaryota</taxon>
        <taxon>Viridiplantae</taxon>
        <taxon>Streptophyta</taxon>
        <taxon>Embryophyta</taxon>
        <taxon>Tracheophyta</taxon>
        <taxon>Spermatophyta</taxon>
        <taxon>Magnoliopsida</taxon>
        <taxon>eudicotyledons</taxon>
        <taxon>Gunneridae</taxon>
        <taxon>Pentapetalae</taxon>
        <taxon>asterids</taxon>
        <taxon>lamiids</taxon>
        <taxon>Solanales</taxon>
        <taxon>Solanaceae</taxon>
        <taxon>Solanoideae</taxon>
        <taxon>Solaneae</taxon>
        <taxon>Solanum</taxon>
    </lineage>
</organism>
<evidence type="ECO:0000256" key="2">
    <source>
        <dbReference type="PROSITE-ProRule" id="PRU00283"/>
    </source>
</evidence>
<dbReference type="EMBL" id="GEDG01031759">
    <property type="protein sequence ID" value="JAP11198.1"/>
    <property type="molecule type" value="Transcribed_RNA"/>
</dbReference>
<dbReference type="InterPro" id="IPR036961">
    <property type="entry name" value="Kinesin_motor_dom_sf"/>
</dbReference>
<dbReference type="InterPro" id="IPR027417">
    <property type="entry name" value="P-loop_NTPase"/>
</dbReference>
<keyword evidence="1" id="KW-0505">Motor protein</keyword>
<dbReference type="Gene3D" id="3.40.850.10">
    <property type="entry name" value="Kinesin motor domain"/>
    <property type="match status" value="1"/>
</dbReference>
<dbReference type="PROSITE" id="PS50067">
    <property type="entry name" value="KINESIN_MOTOR_2"/>
    <property type="match status" value="1"/>
</dbReference>
<dbReference type="InterPro" id="IPR027640">
    <property type="entry name" value="Kinesin-like_fam"/>
</dbReference>
<dbReference type="GO" id="GO:0003777">
    <property type="term" value="F:microtubule motor activity"/>
    <property type="evidence" value="ECO:0007669"/>
    <property type="project" value="InterPro"/>
</dbReference>
<feature type="domain" description="Kinesin motor" evidence="3">
    <location>
        <begin position="1"/>
        <end position="83"/>
    </location>
</feature>
<dbReference type="SUPFAM" id="SSF52540">
    <property type="entry name" value="P-loop containing nucleoside triphosphate hydrolases"/>
    <property type="match status" value="1"/>
</dbReference>
<dbReference type="GO" id="GO:0008017">
    <property type="term" value="F:microtubule binding"/>
    <property type="evidence" value="ECO:0007669"/>
    <property type="project" value="InterPro"/>
</dbReference>
<dbReference type="InterPro" id="IPR001752">
    <property type="entry name" value="Kinesin_motor_dom"/>
</dbReference>
<name>A0A0V0GSX9_SOLCH</name>
<evidence type="ECO:0000256" key="1">
    <source>
        <dbReference type="ARBA" id="ARBA00023175"/>
    </source>
</evidence>
<evidence type="ECO:0000259" key="3">
    <source>
        <dbReference type="PROSITE" id="PS50067"/>
    </source>
</evidence>
<comment type="caution">
    <text evidence="2">Lacks conserved residue(s) required for the propagation of feature annotation.</text>
</comment>
<evidence type="ECO:0000313" key="4">
    <source>
        <dbReference type="EMBL" id="JAP11198.1"/>
    </source>
</evidence>
<dbReference type="GO" id="GO:0005524">
    <property type="term" value="F:ATP binding"/>
    <property type="evidence" value="ECO:0007669"/>
    <property type="project" value="InterPro"/>
</dbReference>
<sequence>MLFTALSTTERDFVLKFSALEIYNETIDLRNCASCSLHQLNDQEKGIIVEKLVDEIVNDGQHPRTLIGTCKAQKQVGETSLND</sequence>
<dbReference type="AlphaFoldDB" id="A0A0V0GSX9"/>
<protein>
    <submittedName>
        <fullName evidence="4">Putative ovule protein</fullName>
    </submittedName>
</protein>
<proteinExistence type="inferred from homology"/>
<comment type="similarity">
    <text evidence="2">Belongs to the TRAFAC class myosin-kinesin ATPase superfamily. Kinesin family.</text>
</comment>
<dbReference type="PANTHER" id="PTHR47968:SF39">
    <property type="entry name" value="KINESIN-LIKE PROTEIN KIN-7B"/>
    <property type="match status" value="1"/>
</dbReference>